<evidence type="ECO:0000256" key="3">
    <source>
        <dbReference type="ARBA" id="ARBA00022821"/>
    </source>
</evidence>
<dbReference type="Gene3D" id="1.20.5.4130">
    <property type="match status" value="1"/>
</dbReference>
<dbReference type="Pfam" id="PF23559">
    <property type="entry name" value="WHD_DRP"/>
    <property type="match status" value="1"/>
</dbReference>
<dbReference type="SUPFAM" id="SSF52540">
    <property type="entry name" value="P-loop containing nucleoside triphosphate hydrolases"/>
    <property type="match status" value="1"/>
</dbReference>
<reference evidence="9" key="1">
    <citation type="submission" date="2025-08" db="UniProtKB">
        <authorList>
            <consortium name="RefSeq"/>
        </authorList>
    </citation>
    <scope>IDENTIFICATION</scope>
    <source>
        <tissue evidence="9">Seedling</tissue>
    </source>
</reference>
<dbReference type="InParanoid" id="A0A6P4A595"/>
<keyword evidence="2" id="KW-0547">Nucleotide-binding</keyword>
<dbReference type="CDD" id="cd14798">
    <property type="entry name" value="RX-CC_like"/>
    <property type="match status" value="1"/>
</dbReference>
<dbReference type="Gene3D" id="3.40.50.300">
    <property type="entry name" value="P-loop containing nucleotide triphosphate hydrolases"/>
    <property type="match status" value="1"/>
</dbReference>
<dbReference type="GO" id="GO:0043531">
    <property type="term" value="F:ADP binding"/>
    <property type="evidence" value="ECO:0007669"/>
    <property type="project" value="InterPro"/>
</dbReference>
<dbReference type="SUPFAM" id="SSF52058">
    <property type="entry name" value="L domain-like"/>
    <property type="match status" value="1"/>
</dbReference>
<dbReference type="InterPro" id="IPR036388">
    <property type="entry name" value="WH-like_DNA-bd_sf"/>
</dbReference>
<dbReference type="Proteomes" id="UP001652623">
    <property type="component" value="Chromosome 7"/>
</dbReference>
<dbReference type="Pfam" id="PF00931">
    <property type="entry name" value="NB-ARC"/>
    <property type="match status" value="1"/>
</dbReference>
<protein>
    <submittedName>
        <fullName evidence="9">Disease resistance protein RPP13</fullName>
    </submittedName>
</protein>
<dbReference type="Gene3D" id="1.10.8.430">
    <property type="entry name" value="Helical domain of apoptotic protease-activating factors"/>
    <property type="match status" value="1"/>
</dbReference>
<feature type="domain" description="Disease resistance protein winged helix" evidence="6">
    <location>
        <begin position="420"/>
        <end position="491"/>
    </location>
</feature>
<dbReference type="Pfam" id="PF18052">
    <property type="entry name" value="Rx_N"/>
    <property type="match status" value="1"/>
</dbReference>
<sequence length="899" mass="104010">MAEIVSVVLESLIRFISNEANFLLGEKDQVGVKDQVNLLKDDLGIMNSFLKDSCGEHGEHHLVKEVVDQIKEAALEAENVIDTYVAQVIKHDRRNTVGKLLHKFGHANKLHDVVKKTNNIKKKLRNIDDNKAKYHIVEAESSVDAEAVRSLQRRRRKVEEDDVVGFFRSTERLVSQLTDRDNLRLDIISIIGMGGLGKTTLARKIYNDTRVKSYFDCCAWVFVSQECKIRSLFLDLFKYFNLSNSDEMSNEDLGGKLRGYLRGKRYFVVMDDIWKTEVWEEIKDAFPDDSNGSRILITSREKKIASHANPTCDPFFLPFLDKHASWELLSKKVFREKKCPSNLESLGWQLAESCKGLPLSIVVLGGILANKEKSPGIWSKFIGRVNSYLTEDRTPCLDILALSYEHLPRRLKPCFLYFGMFPEDYEIQTQELIRLWIDEGFIQQIGNRTMDDVAEDYLDMLIDRSLIQVASTRREGSVKTCRIHDLLRDLCIKVSVEENFFEVQSESNLSCPGKPRRLSVHCDSAQYVSWNDCDTSSVRSLLFFCRGSNFLDKQWEWVLEGFKFIRVLRLLDVGRMPRIPDEIENLIFLKHLSIHGTYHIDKIPPSLCSLPCLQTIDIQLYLTSYTWPGSIWRMRQLRHLNVVTALTILPERQRRKGKDNNSDDTLFNLQVIDAVRVDKKTVRVVSKFPKLTSLTLSCDDFEVMNKFEVTEVLASLENLKHLQRLQLNVFPEFEPRLNTLPSTLTRITFNKSYMDLHLMKILGRLPNLRELKIKEAKNFPPELTMAAGEFPQLQVLKLIYNDIRMWEVERNAMPNLQDLIIIDWSLAENLPNQLWCMTVLRFVAIKMALPNSLRHKLKKLNFVRNEQVVEALRISSYLDGPGWELTIKNGTKVFITKKH</sequence>
<accession>A0A6P4A595</accession>
<dbReference type="GO" id="GO:0098542">
    <property type="term" value="P:defense response to other organism"/>
    <property type="evidence" value="ECO:0007669"/>
    <property type="project" value="TreeGrafter"/>
</dbReference>
<dbReference type="PANTHER" id="PTHR23155:SF1193">
    <property type="entry name" value="DISEASE RESISTANCE PROTEIN RPP13-RELATED"/>
    <property type="match status" value="1"/>
</dbReference>
<dbReference type="Gene3D" id="1.10.10.10">
    <property type="entry name" value="Winged helix-like DNA-binding domain superfamily/Winged helix DNA-binding domain"/>
    <property type="match status" value="1"/>
</dbReference>
<dbReference type="InterPro" id="IPR058922">
    <property type="entry name" value="WHD_DRP"/>
</dbReference>
<feature type="domain" description="Disease resistance N-terminal" evidence="5">
    <location>
        <begin position="4"/>
        <end position="95"/>
    </location>
</feature>
<dbReference type="InterPro" id="IPR027417">
    <property type="entry name" value="P-loop_NTPase"/>
</dbReference>
<dbReference type="KEGG" id="zju:107425130"/>
<gene>
    <name evidence="9" type="primary">LOC107425130</name>
</gene>
<feature type="domain" description="NB-ARC" evidence="4">
    <location>
        <begin position="170"/>
        <end position="338"/>
    </location>
</feature>
<dbReference type="InterPro" id="IPR002182">
    <property type="entry name" value="NB-ARC"/>
</dbReference>
<feature type="domain" description="Disease resistance R13L4/SHOC-2-like LRR" evidence="7">
    <location>
        <begin position="538"/>
        <end position="747"/>
    </location>
</feature>
<evidence type="ECO:0000256" key="2">
    <source>
        <dbReference type="ARBA" id="ARBA00022741"/>
    </source>
</evidence>
<dbReference type="GeneID" id="107425130"/>
<dbReference type="InterPro" id="IPR055414">
    <property type="entry name" value="LRR_R13L4/SHOC2-like"/>
</dbReference>
<dbReference type="InterPro" id="IPR041118">
    <property type="entry name" value="Rx_N"/>
</dbReference>
<keyword evidence="8" id="KW-1185">Reference proteome</keyword>
<dbReference type="Pfam" id="PF23598">
    <property type="entry name" value="LRR_14"/>
    <property type="match status" value="1"/>
</dbReference>
<evidence type="ECO:0000256" key="1">
    <source>
        <dbReference type="ARBA" id="ARBA00022737"/>
    </source>
</evidence>
<keyword evidence="3" id="KW-0611">Plant defense</keyword>
<dbReference type="PRINTS" id="PR00364">
    <property type="entry name" value="DISEASERSIST"/>
</dbReference>
<dbReference type="Gene3D" id="3.80.10.10">
    <property type="entry name" value="Ribonuclease Inhibitor"/>
    <property type="match status" value="1"/>
</dbReference>
<proteinExistence type="predicted"/>
<evidence type="ECO:0000259" key="7">
    <source>
        <dbReference type="Pfam" id="PF23598"/>
    </source>
</evidence>
<dbReference type="AlphaFoldDB" id="A0A6P4A595"/>
<dbReference type="InterPro" id="IPR038005">
    <property type="entry name" value="RX-like_CC"/>
</dbReference>
<organism evidence="8 9">
    <name type="scientific">Ziziphus jujuba</name>
    <name type="common">Chinese jujube</name>
    <name type="synonym">Ziziphus sativa</name>
    <dbReference type="NCBI Taxonomy" id="326968"/>
    <lineage>
        <taxon>Eukaryota</taxon>
        <taxon>Viridiplantae</taxon>
        <taxon>Streptophyta</taxon>
        <taxon>Embryophyta</taxon>
        <taxon>Tracheophyta</taxon>
        <taxon>Spermatophyta</taxon>
        <taxon>Magnoliopsida</taxon>
        <taxon>eudicotyledons</taxon>
        <taxon>Gunneridae</taxon>
        <taxon>Pentapetalae</taxon>
        <taxon>rosids</taxon>
        <taxon>fabids</taxon>
        <taxon>Rosales</taxon>
        <taxon>Rhamnaceae</taxon>
        <taxon>Paliureae</taxon>
        <taxon>Ziziphus</taxon>
    </lineage>
</organism>
<dbReference type="InterPro" id="IPR044974">
    <property type="entry name" value="Disease_R_plants"/>
</dbReference>
<dbReference type="PANTHER" id="PTHR23155">
    <property type="entry name" value="DISEASE RESISTANCE PROTEIN RP"/>
    <property type="match status" value="1"/>
</dbReference>
<evidence type="ECO:0000259" key="5">
    <source>
        <dbReference type="Pfam" id="PF18052"/>
    </source>
</evidence>
<dbReference type="InterPro" id="IPR032675">
    <property type="entry name" value="LRR_dom_sf"/>
</dbReference>
<evidence type="ECO:0000259" key="6">
    <source>
        <dbReference type="Pfam" id="PF23559"/>
    </source>
</evidence>
<evidence type="ECO:0000313" key="9">
    <source>
        <dbReference type="RefSeq" id="XP_015890550.3"/>
    </source>
</evidence>
<name>A0A6P4A595_ZIZJJ</name>
<evidence type="ECO:0000313" key="8">
    <source>
        <dbReference type="Proteomes" id="UP001652623"/>
    </source>
</evidence>
<dbReference type="InterPro" id="IPR042197">
    <property type="entry name" value="Apaf_helical"/>
</dbReference>
<keyword evidence="1" id="KW-0677">Repeat</keyword>
<dbReference type="RefSeq" id="XP_015890550.3">
    <property type="nucleotide sequence ID" value="XM_016035064.4"/>
</dbReference>
<evidence type="ECO:0000259" key="4">
    <source>
        <dbReference type="Pfam" id="PF00931"/>
    </source>
</evidence>